<dbReference type="PROSITE" id="PS51257">
    <property type="entry name" value="PROKAR_LIPOPROTEIN"/>
    <property type="match status" value="1"/>
</dbReference>
<dbReference type="EMBL" id="KE345744">
    <property type="protein sequence ID" value="EXC13473.1"/>
    <property type="molecule type" value="Genomic_DNA"/>
</dbReference>
<feature type="region of interest" description="Disordered" evidence="1">
    <location>
        <begin position="62"/>
        <end position="91"/>
    </location>
</feature>
<keyword evidence="2" id="KW-0732">Signal</keyword>
<gene>
    <name evidence="3" type="ORF">L484_003587</name>
</gene>
<organism evidence="3 4">
    <name type="scientific">Morus notabilis</name>
    <dbReference type="NCBI Taxonomy" id="981085"/>
    <lineage>
        <taxon>Eukaryota</taxon>
        <taxon>Viridiplantae</taxon>
        <taxon>Streptophyta</taxon>
        <taxon>Embryophyta</taxon>
        <taxon>Tracheophyta</taxon>
        <taxon>Spermatophyta</taxon>
        <taxon>Magnoliopsida</taxon>
        <taxon>eudicotyledons</taxon>
        <taxon>Gunneridae</taxon>
        <taxon>Pentapetalae</taxon>
        <taxon>rosids</taxon>
        <taxon>fabids</taxon>
        <taxon>Rosales</taxon>
        <taxon>Moraceae</taxon>
        <taxon>Moreae</taxon>
        <taxon>Morus</taxon>
    </lineage>
</organism>
<evidence type="ECO:0000256" key="1">
    <source>
        <dbReference type="SAM" id="MobiDB-lite"/>
    </source>
</evidence>
<dbReference type="Proteomes" id="UP000030645">
    <property type="component" value="Unassembled WGS sequence"/>
</dbReference>
<sequence length="91" mass="10073">MRLTEFTVVVFLLFLACGFGSDAVRIRLSFLMTHDIVSSNLKRNSSSNESSSQELQHFGKFSHNVNSNSSSISASEDKRVVPTGSNPLHNR</sequence>
<evidence type="ECO:0000256" key="2">
    <source>
        <dbReference type="SAM" id="SignalP"/>
    </source>
</evidence>
<protein>
    <recommendedName>
        <fullName evidence="5">Clavata3/ESR (CLE) gene family member</fullName>
    </recommendedName>
</protein>
<accession>W9SK81</accession>
<reference evidence="4" key="1">
    <citation type="submission" date="2013-01" db="EMBL/GenBank/DDBJ databases">
        <title>Draft Genome Sequence of a Mulberry Tree, Morus notabilis C.K. Schneid.</title>
        <authorList>
            <person name="He N."/>
            <person name="Zhao S."/>
        </authorList>
    </citation>
    <scope>NUCLEOTIDE SEQUENCE</scope>
</reference>
<evidence type="ECO:0008006" key="5">
    <source>
        <dbReference type="Google" id="ProtNLM"/>
    </source>
</evidence>
<evidence type="ECO:0000313" key="3">
    <source>
        <dbReference type="EMBL" id="EXC13473.1"/>
    </source>
</evidence>
<proteinExistence type="predicted"/>
<evidence type="ECO:0000313" key="4">
    <source>
        <dbReference type="Proteomes" id="UP000030645"/>
    </source>
</evidence>
<name>W9SK81_9ROSA</name>
<feature type="chain" id="PRO_5004932063" description="Clavata3/ESR (CLE) gene family member" evidence="2">
    <location>
        <begin position="24"/>
        <end position="91"/>
    </location>
</feature>
<feature type="signal peptide" evidence="2">
    <location>
        <begin position="1"/>
        <end position="23"/>
    </location>
</feature>
<keyword evidence="4" id="KW-1185">Reference proteome</keyword>
<feature type="compositionally biased region" description="Low complexity" evidence="1">
    <location>
        <begin position="62"/>
        <end position="74"/>
    </location>
</feature>
<dbReference type="AlphaFoldDB" id="W9SK81"/>